<dbReference type="AlphaFoldDB" id="A0AAU0EYI9"/>
<dbReference type="KEGG" id="bpor:BPO_0641"/>
<organism evidence="2 3">
    <name type="scientific">Bergeyella porcorum</name>
    <dbReference type="NCBI Taxonomy" id="1735111"/>
    <lineage>
        <taxon>Bacteria</taxon>
        <taxon>Pseudomonadati</taxon>
        <taxon>Bacteroidota</taxon>
        <taxon>Flavobacteriia</taxon>
        <taxon>Flavobacteriales</taxon>
        <taxon>Weeksellaceae</taxon>
        <taxon>Bergeyella</taxon>
    </lineage>
</organism>
<accession>A0AAU0EYI9</accession>
<evidence type="ECO:0000256" key="1">
    <source>
        <dbReference type="SAM" id="SignalP"/>
    </source>
</evidence>
<feature type="signal peptide" evidence="1">
    <location>
        <begin position="1"/>
        <end position="21"/>
    </location>
</feature>
<evidence type="ECO:0000313" key="2">
    <source>
        <dbReference type="EMBL" id="WOC51288.1"/>
    </source>
</evidence>
<keyword evidence="1" id="KW-0732">Signal</keyword>
<feature type="chain" id="PRO_5043725843" description="DUF4136 domain-containing protein" evidence="1">
    <location>
        <begin position="22"/>
        <end position="241"/>
    </location>
</feature>
<dbReference type="RefSeq" id="WP_327984934.1">
    <property type="nucleotide sequence ID" value="NZ_CP136426.1"/>
</dbReference>
<evidence type="ECO:0000313" key="3">
    <source>
        <dbReference type="Proteomes" id="UP001432059"/>
    </source>
</evidence>
<sequence length="241" mass="27819">MKKHILFILVALSMIRCTAFSGVSEKTVYIEKVPDEINTTKALKSFLIKNKSPKVVLRVNNSRNKLTENENVEALYSIIEKELMANGFDVRDRQLFNQIVENKDNTINYENLYKKTDTDLIIELMEMSTNVPYSTNIYKDQGTGELKTTTFPYKTQGRSIEFKVIIIKTNQFAGSYKFNFTPCMDGCVLQSAIPSFKELRKQNKYRKNDTPTGYTIVHSKKENEDFVRESTQKLISAMRSN</sequence>
<evidence type="ECO:0008006" key="4">
    <source>
        <dbReference type="Google" id="ProtNLM"/>
    </source>
</evidence>
<keyword evidence="3" id="KW-1185">Reference proteome</keyword>
<protein>
    <recommendedName>
        <fullName evidence="4">DUF4136 domain-containing protein</fullName>
    </recommendedName>
</protein>
<dbReference type="EMBL" id="CP136426">
    <property type="protein sequence ID" value="WOC51288.1"/>
    <property type="molecule type" value="Genomic_DNA"/>
</dbReference>
<gene>
    <name evidence="2" type="ORF">BPO_0641</name>
</gene>
<reference evidence="2" key="1">
    <citation type="submission" date="2023-10" db="EMBL/GenBank/DDBJ databases">
        <title>Characterization and whole genome sequencing of a novel strain of Bergeyella porcorum QD2021 isolated from pig.</title>
        <authorList>
            <person name="Liu G."/>
            <person name="Chen C."/>
            <person name="Han X."/>
        </authorList>
    </citation>
    <scope>NUCLEOTIDE SEQUENCE</scope>
    <source>
        <strain evidence="2">QD2021</strain>
    </source>
</reference>
<dbReference type="Proteomes" id="UP001432059">
    <property type="component" value="Chromosome"/>
</dbReference>
<proteinExistence type="predicted"/>
<name>A0AAU0EYI9_9FLAO</name>